<accession>A0A3E2GWV8</accession>
<reference evidence="2 3" key="1">
    <citation type="submission" date="2018-05" db="EMBL/GenBank/DDBJ databases">
        <title>Draft genome sequence of Scytalidium lignicola DSM 105466, a ubiquitous saprotrophic fungus.</title>
        <authorList>
            <person name="Buettner E."/>
            <person name="Gebauer A.M."/>
            <person name="Hofrichter M."/>
            <person name="Liers C."/>
            <person name="Kellner H."/>
        </authorList>
    </citation>
    <scope>NUCLEOTIDE SEQUENCE [LARGE SCALE GENOMIC DNA]</scope>
    <source>
        <strain evidence="2 3">DSM 105466</strain>
    </source>
</reference>
<feature type="non-terminal residue" evidence="2">
    <location>
        <position position="1"/>
    </location>
</feature>
<dbReference type="OMA" id="QTMLYKP"/>
<keyword evidence="1" id="KW-1133">Transmembrane helix</keyword>
<gene>
    <name evidence="2" type="ORF">B7463_g10738</name>
</gene>
<name>A0A3E2GWV8_SCYLI</name>
<dbReference type="EMBL" id="NCSJ02000321">
    <property type="protein sequence ID" value="RFU25599.1"/>
    <property type="molecule type" value="Genomic_DNA"/>
</dbReference>
<dbReference type="Proteomes" id="UP000258309">
    <property type="component" value="Unassembled WGS sequence"/>
</dbReference>
<dbReference type="AlphaFoldDB" id="A0A3E2GWV8"/>
<evidence type="ECO:0000313" key="3">
    <source>
        <dbReference type="Proteomes" id="UP000258309"/>
    </source>
</evidence>
<keyword evidence="1" id="KW-0812">Transmembrane</keyword>
<dbReference type="STRING" id="5539.A0A3E2GWV8"/>
<comment type="caution">
    <text evidence="2">The sequence shown here is derived from an EMBL/GenBank/DDBJ whole genome shotgun (WGS) entry which is preliminary data.</text>
</comment>
<organism evidence="2 3">
    <name type="scientific">Scytalidium lignicola</name>
    <name type="common">Hyphomycete</name>
    <dbReference type="NCBI Taxonomy" id="5539"/>
    <lineage>
        <taxon>Eukaryota</taxon>
        <taxon>Fungi</taxon>
        <taxon>Dikarya</taxon>
        <taxon>Ascomycota</taxon>
        <taxon>Pezizomycotina</taxon>
        <taxon>Leotiomycetes</taxon>
        <taxon>Leotiomycetes incertae sedis</taxon>
        <taxon>Scytalidium</taxon>
    </lineage>
</organism>
<dbReference type="OrthoDB" id="5428890at2759"/>
<keyword evidence="1" id="KW-0472">Membrane</keyword>
<keyword evidence="3" id="KW-1185">Reference proteome</keyword>
<feature type="non-terminal residue" evidence="2">
    <location>
        <position position="421"/>
    </location>
</feature>
<evidence type="ECO:0000256" key="1">
    <source>
        <dbReference type="SAM" id="Phobius"/>
    </source>
</evidence>
<feature type="transmembrane region" description="Helical" evidence="1">
    <location>
        <begin position="388"/>
        <end position="409"/>
    </location>
</feature>
<sequence>MGVQQKESVIITSSTTIPSVLSSLVSDNSFEHLKWYECWVDSQLAIEPSELFYILPDYDPKLDQRWTNSFSTLWQEVCQYMSSNVSPSIESIVTHLSDIGVFHLPAKSEALISAKNLVFAVIGWQTMLYQPDIRSCPPIQVSIADDTNGYKGQARVSLKQNHIACKKPIHEFLLGFGMLLPPRNFSILESPEDKADFNSLKTTTPDTFNLSLLTSLGEVTIEWTESLACHLEFDKYSKTLFIFRYPSFCLANILLENSSLSRQSMIHACAAPETGTWQWATPQDITQMLHETILSYRLLFSQTKASRRLFRRLSPFDRIPEKGWDKLLLELCGRKRCRNIADIAQREHYDLPHDFPIYRGRLVVLLRHLSTRRPRTWRQLWQDKHDSASWLTFWTVLIFGGLGIILAALQTALQIVQVLQH</sequence>
<proteinExistence type="predicted"/>
<protein>
    <submittedName>
        <fullName evidence="2">Uncharacterized protein</fullName>
    </submittedName>
</protein>
<evidence type="ECO:0000313" key="2">
    <source>
        <dbReference type="EMBL" id="RFU25599.1"/>
    </source>
</evidence>